<dbReference type="Pfam" id="PF01368">
    <property type="entry name" value="DHH"/>
    <property type="match status" value="1"/>
</dbReference>
<evidence type="ECO:0000256" key="5">
    <source>
        <dbReference type="ARBA" id="ARBA00023211"/>
    </source>
</evidence>
<dbReference type="InterPro" id="IPR038222">
    <property type="entry name" value="DHHA2_dom_sf"/>
</dbReference>
<dbReference type="Pfam" id="PF02833">
    <property type="entry name" value="DHHA2"/>
    <property type="match status" value="1"/>
</dbReference>
<evidence type="ECO:0000256" key="4">
    <source>
        <dbReference type="ARBA" id="ARBA00022801"/>
    </source>
</evidence>
<dbReference type="SMART" id="SM01131">
    <property type="entry name" value="DHHA2"/>
    <property type="match status" value="1"/>
</dbReference>
<dbReference type="OrthoDB" id="9766150at2"/>
<comment type="catalytic activity">
    <reaction evidence="7">
        <text>diphosphate + H2O = 2 phosphate + H(+)</text>
        <dbReference type="Rhea" id="RHEA:24576"/>
        <dbReference type="ChEBI" id="CHEBI:15377"/>
        <dbReference type="ChEBI" id="CHEBI:15378"/>
        <dbReference type="ChEBI" id="CHEBI:33019"/>
        <dbReference type="ChEBI" id="CHEBI:43474"/>
        <dbReference type="EC" id="3.6.1.1"/>
    </reaction>
</comment>
<dbReference type="SUPFAM" id="SSF54631">
    <property type="entry name" value="CBS-domain pair"/>
    <property type="match status" value="1"/>
</dbReference>
<dbReference type="Pfam" id="PF07085">
    <property type="entry name" value="DRTGG"/>
    <property type="match status" value="1"/>
</dbReference>
<keyword evidence="11" id="KW-1185">Reference proteome</keyword>
<dbReference type="PROSITE" id="PS51371">
    <property type="entry name" value="CBS"/>
    <property type="match status" value="1"/>
</dbReference>
<dbReference type="EC" id="3.6.1.1" evidence="2"/>
<dbReference type="GO" id="GO:0004427">
    <property type="term" value="F:inorganic diphosphate phosphatase activity"/>
    <property type="evidence" value="ECO:0007669"/>
    <property type="project" value="UniProtKB-EC"/>
</dbReference>
<dbReference type="InterPro" id="IPR046342">
    <property type="entry name" value="CBS_dom_sf"/>
</dbReference>
<gene>
    <name evidence="10" type="ORF">E5334_02070</name>
</gene>
<organism evidence="10 11">
    <name type="scientific">Muricaecibacterium torontonense</name>
    <dbReference type="NCBI Taxonomy" id="3032871"/>
    <lineage>
        <taxon>Bacteria</taxon>
        <taxon>Bacillati</taxon>
        <taxon>Actinomycetota</taxon>
        <taxon>Coriobacteriia</taxon>
        <taxon>Coriobacteriales</taxon>
        <taxon>Atopobiaceae</taxon>
        <taxon>Muricaecibacterium</taxon>
    </lineage>
</organism>
<dbReference type="SUPFAM" id="SSF75138">
    <property type="entry name" value="HprK N-terminal domain-like"/>
    <property type="match status" value="1"/>
</dbReference>
<dbReference type="InterPro" id="IPR000644">
    <property type="entry name" value="CBS_dom"/>
</dbReference>
<evidence type="ECO:0000259" key="9">
    <source>
        <dbReference type="PROSITE" id="PS51371"/>
    </source>
</evidence>
<evidence type="ECO:0000256" key="8">
    <source>
        <dbReference type="PROSITE-ProRule" id="PRU00703"/>
    </source>
</evidence>
<dbReference type="InterPro" id="IPR028979">
    <property type="entry name" value="Ser_kin/Pase_Hpr-like_N_sf"/>
</dbReference>
<dbReference type="PANTHER" id="PTHR12112:SF22">
    <property type="entry name" value="MANGANESE-DEPENDENT INORGANIC PYROPHOSPHATASE-RELATED"/>
    <property type="match status" value="1"/>
</dbReference>
<sequence length="552" mass="61015">MAESIRKVNVIGHLNPDTDSICSAISYAYLKNALGPKIFEPRRCGNINRETAFVLKRWGAEEPELITSVRPQIKDLEYQKQKGINGEMSLYAAWNLMREEHQDTLCITDENEDLRGLVTVKDIANANMAIFDTDVLATARTSYRNVIETLNGEMVLGNPDDVITSGRVFVGTSPEMMEDTIEEGDIVLVTNRYETQHYAVGSGAACLIICCDAPVTRALKSSAEHHGCRIITTPYDTYAATRLICMSMPVRSIMLDHDLVEFSVNTTVEDVRKVMSSTRHRFFPVINEEGHFDGVITSANLFDIKRKHVILVDHNEVSQAVDGLSHAIILEIIDHHRIGSIETSAPALFRNQPVGCTCTIVKQMYDENGVTPPPHIAGLMLSAILSDTLTFRSPTCTDQDRIAAQELAGIVGVDIDAYADEMFEAGADLTGRTADEVFHGDFKVFSRGSARFGVGQGSYMTETSRRAAEDLLRPYLADAAKNEDLPIILYMFTDVKTQTTDLLYYGEGAEAVIKAAFGVEPEEGMAVLPGVVSRKKQMIPPLMNAFERLSEE</sequence>
<dbReference type="NCBIfam" id="NF011442">
    <property type="entry name" value="PRK14869.1-4"/>
    <property type="match status" value="1"/>
</dbReference>
<keyword evidence="4 10" id="KW-0378">Hydrolase</keyword>
<dbReference type="PANTHER" id="PTHR12112">
    <property type="entry name" value="BNIP - RELATED"/>
    <property type="match status" value="1"/>
</dbReference>
<dbReference type="Pfam" id="PF00571">
    <property type="entry name" value="CBS"/>
    <property type="match status" value="2"/>
</dbReference>
<evidence type="ECO:0000256" key="3">
    <source>
        <dbReference type="ARBA" id="ARBA00022723"/>
    </source>
</evidence>
<dbReference type="GO" id="GO:0005737">
    <property type="term" value="C:cytoplasm"/>
    <property type="evidence" value="ECO:0007669"/>
    <property type="project" value="InterPro"/>
</dbReference>
<dbReference type="NCBIfam" id="NF011443">
    <property type="entry name" value="PRK14869.1-5"/>
    <property type="match status" value="1"/>
</dbReference>
<dbReference type="SUPFAM" id="SSF64182">
    <property type="entry name" value="DHH phosphoesterases"/>
    <property type="match status" value="1"/>
</dbReference>
<feature type="domain" description="CBS" evidence="9">
    <location>
        <begin position="254"/>
        <end position="312"/>
    </location>
</feature>
<dbReference type="InterPro" id="IPR010766">
    <property type="entry name" value="DRTGG"/>
</dbReference>
<keyword evidence="5" id="KW-0464">Manganese</keyword>
<evidence type="ECO:0000313" key="10">
    <source>
        <dbReference type="EMBL" id="TGY63309.1"/>
    </source>
</evidence>
<dbReference type="Proteomes" id="UP000310263">
    <property type="component" value="Unassembled WGS sequence"/>
</dbReference>
<evidence type="ECO:0000256" key="7">
    <source>
        <dbReference type="ARBA" id="ARBA00047820"/>
    </source>
</evidence>
<dbReference type="Gene3D" id="3.40.1390.20">
    <property type="entry name" value="HprK N-terminal domain-like"/>
    <property type="match status" value="1"/>
</dbReference>
<keyword evidence="8" id="KW-0129">CBS domain</keyword>
<dbReference type="InterPro" id="IPR004097">
    <property type="entry name" value="DHHA2"/>
</dbReference>
<dbReference type="InterPro" id="IPR038763">
    <property type="entry name" value="DHH_sf"/>
</dbReference>
<reference evidence="10 11" key="1">
    <citation type="submission" date="2019-04" db="EMBL/GenBank/DDBJ databases">
        <title>Microbes associate with the intestines of laboratory mice.</title>
        <authorList>
            <person name="Navarre W."/>
            <person name="Wong E."/>
            <person name="Huang K."/>
            <person name="Tropini C."/>
            <person name="Ng K."/>
            <person name="Yu B."/>
        </authorList>
    </citation>
    <scope>NUCLEOTIDE SEQUENCE [LARGE SCALE GENOMIC DNA]</scope>
    <source>
        <strain evidence="10 11">NM07_P-09</strain>
    </source>
</reference>
<dbReference type="Gene3D" id="3.10.310.20">
    <property type="entry name" value="DHHA2 domain"/>
    <property type="match status" value="1"/>
</dbReference>
<comment type="caution">
    <text evidence="10">The sequence shown here is derived from an EMBL/GenBank/DDBJ whole genome shotgun (WGS) entry which is preliminary data.</text>
</comment>
<dbReference type="RefSeq" id="WP_136011936.1">
    <property type="nucleotide sequence ID" value="NZ_SRYE01000001.1"/>
</dbReference>
<comment type="cofactor">
    <cofactor evidence="1">
        <name>Mn(2+)</name>
        <dbReference type="ChEBI" id="CHEBI:29035"/>
    </cofactor>
</comment>
<accession>A0A4S2F2X2</accession>
<dbReference type="InterPro" id="IPR001667">
    <property type="entry name" value="DDH_dom"/>
</dbReference>
<name>A0A4S2F2X2_9ACTN</name>
<evidence type="ECO:0000313" key="11">
    <source>
        <dbReference type="Proteomes" id="UP000310263"/>
    </source>
</evidence>
<evidence type="ECO:0000256" key="2">
    <source>
        <dbReference type="ARBA" id="ARBA00012146"/>
    </source>
</evidence>
<dbReference type="AlphaFoldDB" id="A0A4S2F2X2"/>
<dbReference type="EMBL" id="SRYE01000001">
    <property type="protein sequence ID" value="TGY63309.1"/>
    <property type="molecule type" value="Genomic_DNA"/>
</dbReference>
<evidence type="ECO:0000256" key="6">
    <source>
        <dbReference type="ARBA" id="ARBA00032535"/>
    </source>
</evidence>
<dbReference type="GO" id="GO:0046872">
    <property type="term" value="F:metal ion binding"/>
    <property type="evidence" value="ECO:0007669"/>
    <property type="project" value="UniProtKB-KW"/>
</dbReference>
<protein>
    <recommendedName>
        <fullName evidence="2">inorganic diphosphatase</fullName>
        <ecNumber evidence="2">3.6.1.1</ecNumber>
    </recommendedName>
    <alternativeName>
        <fullName evidence="6">Pyrophosphate phospho-hydrolase</fullName>
    </alternativeName>
</protein>
<keyword evidence="3" id="KW-0479">Metal-binding</keyword>
<proteinExistence type="predicted"/>
<dbReference type="Gene3D" id="3.10.580.10">
    <property type="entry name" value="CBS-domain"/>
    <property type="match status" value="1"/>
</dbReference>
<evidence type="ECO:0000256" key="1">
    <source>
        <dbReference type="ARBA" id="ARBA00001936"/>
    </source>
</evidence>